<keyword evidence="2" id="KW-1185">Reference proteome</keyword>
<proteinExistence type="predicted"/>
<evidence type="ECO:0000313" key="1">
    <source>
        <dbReference type="EnsemblPlants" id="AVESA.00010b.r2.7CG0679100.1.CDS"/>
    </source>
</evidence>
<dbReference type="Proteomes" id="UP001732700">
    <property type="component" value="Chromosome 7C"/>
</dbReference>
<accession>A0ACD6A4E3</accession>
<dbReference type="EnsemblPlants" id="AVESA.00010b.r2.7CG0679100.1">
    <property type="protein sequence ID" value="AVESA.00010b.r2.7CG0679100.1.CDS"/>
    <property type="gene ID" value="AVESA.00010b.r2.7CG0679100"/>
</dbReference>
<organism evidence="1 2">
    <name type="scientific">Avena sativa</name>
    <name type="common">Oat</name>
    <dbReference type="NCBI Taxonomy" id="4498"/>
    <lineage>
        <taxon>Eukaryota</taxon>
        <taxon>Viridiplantae</taxon>
        <taxon>Streptophyta</taxon>
        <taxon>Embryophyta</taxon>
        <taxon>Tracheophyta</taxon>
        <taxon>Spermatophyta</taxon>
        <taxon>Magnoliopsida</taxon>
        <taxon>Liliopsida</taxon>
        <taxon>Poales</taxon>
        <taxon>Poaceae</taxon>
        <taxon>BOP clade</taxon>
        <taxon>Pooideae</taxon>
        <taxon>Poodae</taxon>
        <taxon>Poeae</taxon>
        <taxon>Poeae Chloroplast Group 1 (Aveneae type)</taxon>
        <taxon>Aveninae</taxon>
        <taxon>Avena</taxon>
    </lineage>
</organism>
<evidence type="ECO:0000313" key="2">
    <source>
        <dbReference type="Proteomes" id="UP001732700"/>
    </source>
</evidence>
<reference evidence="1" key="1">
    <citation type="submission" date="2021-05" db="EMBL/GenBank/DDBJ databases">
        <authorList>
            <person name="Scholz U."/>
            <person name="Mascher M."/>
            <person name="Fiebig A."/>
        </authorList>
    </citation>
    <scope>NUCLEOTIDE SEQUENCE [LARGE SCALE GENOMIC DNA]</scope>
</reference>
<name>A0ACD6A4E3_AVESA</name>
<protein>
    <submittedName>
        <fullName evidence="1">Uncharacterized protein</fullName>
    </submittedName>
</protein>
<sequence>MARTTVSALCCAHGARDLGRRPRPQELHSPWSQAGRSLRRAHESTHCSAGCPHIHRARPPWSSRAGTTSATAASFILPGLELGKGYCMPMESTNRIASCPPHPPRRPRSPNPPPTLLHLTELAASQARRRAPCSLLAAGLDSRSTVAHSQSPPTTGGHKQIHGLARRRRRTNLCRLPVAGAATRSGSGRIWAGVGLQKGGAEIAEISHYNLQVLAVLNLSLELTDKNMKRNSANLKTLWEKASKTKKNDSTMLEPSRVAVQCEPQNQANPSSSEKQLMLVEAHGDSNGQPEIKTSTEPEIGPPNTEDDELNDEDEAAYDLDLLSHDPGKRIPISSYGVNEQDSIRRGYIALGPCQPRKHNFPAREIGGMRRFVATWFDEFDWLEYSVEKDSAFCFICYLFKDQTTPGGDSFVSGGFRNWNMRKRLEKHVGDITSSHNNAQEKYNYFTQPKSSIQEVLASNTKEYKALYISRLTYSLKCLRFLLQQGLAFRGHDESEASLNRGNFLELLKWLANNFREVDKVVLNNAPQKCKMIDHKIQKQLIGSCAKETTKLMLEDLDGDYFTILADESSDVRQIEQLAPCIRYVDKKGRVVERFLGIVEVEDTTSLTLKIAIGDLLMDHSLSFSMVRGQGYDGASNMKGHVNGLKKLIMDESPSAYYVHCFAHQLQLTLVAVAKQCGDCGWFFQQLGYLLNVLGMSCKKIKMLRVAQAEHIIEALQLGEIESGQDDLSRSLQKRDQDIVNAMGLIEFTQQELENLRHDSGWRAFLEEDDVVIRCL</sequence>
<reference evidence="1" key="2">
    <citation type="submission" date="2025-09" db="UniProtKB">
        <authorList>
            <consortium name="EnsemblPlants"/>
        </authorList>
    </citation>
    <scope>IDENTIFICATION</scope>
</reference>